<evidence type="ECO:0000256" key="4">
    <source>
        <dbReference type="ARBA" id="ARBA00022833"/>
    </source>
</evidence>
<keyword evidence="5" id="KW-0472">Membrane</keyword>
<dbReference type="PROSITE" id="PS50236">
    <property type="entry name" value="CHCR"/>
    <property type="match status" value="1"/>
</dbReference>
<keyword evidence="2" id="KW-0479">Metal-binding</keyword>
<protein>
    <submittedName>
        <fullName evidence="7">Vacuolar protein sorting 11</fullName>
    </submittedName>
</protein>
<dbReference type="Pfam" id="PF23356">
    <property type="entry name" value="TPR_PEP5_VPS11"/>
    <property type="match status" value="1"/>
</dbReference>
<dbReference type="AlphaFoldDB" id="A0A146KIT3"/>
<dbReference type="GO" id="GO:0006886">
    <property type="term" value="P:intracellular protein transport"/>
    <property type="evidence" value="ECO:0007669"/>
    <property type="project" value="UniProtKB-UniRule"/>
</dbReference>
<dbReference type="GO" id="GO:0048284">
    <property type="term" value="P:organelle fusion"/>
    <property type="evidence" value="ECO:0007669"/>
    <property type="project" value="TreeGrafter"/>
</dbReference>
<dbReference type="GO" id="GO:0008270">
    <property type="term" value="F:zinc ion binding"/>
    <property type="evidence" value="ECO:0007669"/>
    <property type="project" value="UniProtKB-KW"/>
</dbReference>
<evidence type="ECO:0000313" key="7">
    <source>
        <dbReference type="EMBL" id="JAP95734.1"/>
    </source>
</evidence>
<evidence type="ECO:0000256" key="3">
    <source>
        <dbReference type="ARBA" id="ARBA00022771"/>
    </source>
</evidence>
<dbReference type="InterPro" id="IPR036322">
    <property type="entry name" value="WD40_repeat_dom_sf"/>
</dbReference>
<accession>A0A146KIT3</accession>
<comment type="subcellular location">
    <subcellularLocation>
        <location evidence="1">Endomembrane system</location>
        <topology evidence="1">Peripheral membrane protein</topology>
    </subcellularLocation>
</comment>
<dbReference type="GO" id="GO:0007033">
    <property type="term" value="P:vacuole organization"/>
    <property type="evidence" value="ECO:0007669"/>
    <property type="project" value="TreeGrafter"/>
</dbReference>
<dbReference type="InterPro" id="IPR000547">
    <property type="entry name" value="Clathrin_H-chain/VPS_repeat"/>
</dbReference>
<evidence type="ECO:0000256" key="1">
    <source>
        <dbReference type="ARBA" id="ARBA00004184"/>
    </source>
</evidence>
<evidence type="ECO:0000256" key="6">
    <source>
        <dbReference type="PROSITE-ProRule" id="PRU01006"/>
    </source>
</evidence>
<keyword evidence="3" id="KW-0863">Zinc-finger</keyword>
<dbReference type="PANTHER" id="PTHR23323">
    <property type="entry name" value="VACUOLAR PROTEIN SORTING-ASSOCIATED PROTEIN"/>
    <property type="match status" value="1"/>
</dbReference>
<dbReference type="GO" id="GO:0030674">
    <property type="term" value="F:protein-macromolecule adaptor activity"/>
    <property type="evidence" value="ECO:0007669"/>
    <property type="project" value="TreeGrafter"/>
</dbReference>
<evidence type="ECO:0000256" key="2">
    <source>
        <dbReference type="ARBA" id="ARBA00022723"/>
    </source>
</evidence>
<gene>
    <name evidence="7" type="ORF">TPC1_11170</name>
</gene>
<dbReference type="EMBL" id="GDID01000872">
    <property type="protein sequence ID" value="JAP95734.1"/>
    <property type="molecule type" value="Transcribed_RNA"/>
</dbReference>
<sequence>SYHKELVLSPPSQDSLNSLQNLLEGGQQVTSFSISPLGHYLLSDATGMLYIGQRTNKILEFQTLQVFNKTMIQAVADHNMIICLGQDKEQQEIVIKIIDLKQKRLSVKNQHQTSITQLSCLLLSQGYLVLAQTDQIFVYKMPKLRLLFTEKIQSQAQQQSVLKMDFFQFDEHSLLRPSHEYKKTDQRCLVVCCQQQISLICFKETDFAVLNLSSVFALHELLDNKVAVSDNKITYCVQQKIKPGLSFMEQIQVLDKKPINQPADLKEINHIQKLPFLSSLVSKDCQIVQILSFKPNEFLLQTDSQVIVFNAKNRILYQSTEQSIQFIAFNPLTQSYVLYYNAQFNELLQIDPDKLIDQLLNENLFEESLQIASDPTNRIRPHKTAFIRQQYSKLLFERQDFGQALQELIKTIGVLEPSAVVRAFLEYGRTQELSCYIEELVSQNLAQPAHTSLLISCYTKNGDFKKLIDFIRKCELDYIQNQKQPVFDVFLTVETLMQNKMPDLAAECGILFDCETLGCEILLQNGFQKEVLLIIQTLKAEKCQQMLKKYGSQLLEGFTEDVCQIIKQLCTDYKNSDYSKLEQHYQQQKQKEFIDFIPVLVKKAYVEEKTAEFTQIDEFFELFIEPKYELNLCRLLIDLINLYFLDKKIKLSAEAIETCFELMLKTENQKDISEESILLLLNEVCQSDLPQSLDQLLILFQTYKHQTGVVFLLKKLNMHQECIKFYIQNDQFDDALKLFQDANDEEKLLLYQDLLELAVHSKREKQIKQVLKLLELNPQISPLTVIDLLHQFDPDLELEVFSEYLINKLSHAQEQTQTQAENIFKTLKQLDNVQQQIDEIKQPKHYAKFECQKCKATIDPPVVILRCGHCYHEGCWPGHCSCWIDEVVLDRKEVEIKTVGDLI</sequence>
<name>A0A146KIT3_9EUKA</name>
<feature type="repeat" description="CHCR" evidence="6">
    <location>
        <begin position="408"/>
        <end position="560"/>
    </location>
</feature>
<proteinExistence type="predicted"/>
<dbReference type="GO" id="GO:0007032">
    <property type="term" value="P:endosome organization"/>
    <property type="evidence" value="ECO:0007669"/>
    <property type="project" value="TreeGrafter"/>
</dbReference>
<dbReference type="SUPFAM" id="SSF50978">
    <property type="entry name" value="WD40 repeat-like"/>
    <property type="match status" value="1"/>
</dbReference>
<dbReference type="PANTHER" id="PTHR23323:SF24">
    <property type="entry name" value="VACUOLAR PROTEIN SORTING-ASSOCIATED PROTEIN 11 HOMOLOG"/>
    <property type="match status" value="1"/>
</dbReference>
<dbReference type="GO" id="GO:0006904">
    <property type="term" value="P:vesicle docking involved in exocytosis"/>
    <property type="evidence" value="ECO:0007669"/>
    <property type="project" value="TreeGrafter"/>
</dbReference>
<dbReference type="InterPro" id="IPR057308">
    <property type="entry name" value="CHCR_PEP5_VPS11"/>
</dbReference>
<feature type="non-terminal residue" evidence="7">
    <location>
        <position position="1"/>
    </location>
</feature>
<dbReference type="GO" id="GO:0005768">
    <property type="term" value="C:endosome"/>
    <property type="evidence" value="ECO:0007669"/>
    <property type="project" value="TreeGrafter"/>
</dbReference>
<keyword evidence="4" id="KW-0862">Zinc</keyword>
<evidence type="ECO:0000256" key="5">
    <source>
        <dbReference type="ARBA" id="ARBA00023136"/>
    </source>
</evidence>
<organism evidence="7">
    <name type="scientific">Trepomonas sp. PC1</name>
    <dbReference type="NCBI Taxonomy" id="1076344"/>
    <lineage>
        <taxon>Eukaryota</taxon>
        <taxon>Metamonada</taxon>
        <taxon>Diplomonadida</taxon>
        <taxon>Hexamitidae</taxon>
        <taxon>Hexamitinae</taxon>
        <taxon>Trepomonas</taxon>
    </lineage>
</organism>
<dbReference type="GO" id="GO:0030897">
    <property type="term" value="C:HOPS complex"/>
    <property type="evidence" value="ECO:0007669"/>
    <property type="project" value="TreeGrafter"/>
</dbReference>
<reference evidence="7" key="1">
    <citation type="submission" date="2015-07" db="EMBL/GenBank/DDBJ databases">
        <title>Adaptation to a free-living lifestyle via gene acquisitions in the diplomonad Trepomonas sp. PC1.</title>
        <authorList>
            <person name="Xu F."/>
            <person name="Jerlstrom-Hultqvist J."/>
            <person name="Kolisko M."/>
            <person name="Simpson A.G.B."/>
            <person name="Roger A.J."/>
            <person name="Svard S.G."/>
            <person name="Andersson J.O."/>
        </authorList>
    </citation>
    <scope>NUCLEOTIDE SEQUENCE</scope>
    <source>
        <strain evidence="7">PC1</strain>
    </source>
</reference>